<dbReference type="EMBL" id="KB445796">
    <property type="protein sequence ID" value="EMD37702.1"/>
    <property type="molecule type" value="Genomic_DNA"/>
</dbReference>
<feature type="transmembrane region" description="Helical" evidence="1">
    <location>
        <begin position="45"/>
        <end position="67"/>
    </location>
</feature>
<organism evidence="2 3">
    <name type="scientific">Ceriporiopsis subvermispora (strain B)</name>
    <name type="common">White-rot fungus</name>
    <name type="synonym">Gelatoporia subvermispora</name>
    <dbReference type="NCBI Taxonomy" id="914234"/>
    <lineage>
        <taxon>Eukaryota</taxon>
        <taxon>Fungi</taxon>
        <taxon>Dikarya</taxon>
        <taxon>Basidiomycota</taxon>
        <taxon>Agaricomycotina</taxon>
        <taxon>Agaricomycetes</taxon>
        <taxon>Polyporales</taxon>
        <taxon>Gelatoporiaceae</taxon>
        <taxon>Gelatoporia</taxon>
    </lineage>
</organism>
<evidence type="ECO:0000313" key="2">
    <source>
        <dbReference type="EMBL" id="EMD37702.1"/>
    </source>
</evidence>
<proteinExistence type="predicted"/>
<reference evidence="2 3" key="1">
    <citation type="journal article" date="2012" name="Proc. Natl. Acad. Sci. U.S.A.">
        <title>Comparative genomics of Ceriporiopsis subvermispora and Phanerochaete chrysosporium provide insight into selective ligninolysis.</title>
        <authorList>
            <person name="Fernandez-Fueyo E."/>
            <person name="Ruiz-Duenas F.J."/>
            <person name="Ferreira P."/>
            <person name="Floudas D."/>
            <person name="Hibbett D.S."/>
            <person name="Canessa P."/>
            <person name="Larrondo L.F."/>
            <person name="James T.Y."/>
            <person name="Seelenfreund D."/>
            <person name="Lobos S."/>
            <person name="Polanco R."/>
            <person name="Tello M."/>
            <person name="Honda Y."/>
            <person name="Watanabe T."/>
            <person name="Watanabe T."/>
            <person name="Ryu J.S."/>
            <person name="Kubicek C.P."/>
            <person name="Schmoll M."/>
            <person name="Gaskell J."/>
            <person name="Hammel K.E."/>
            <person name="St John F.J."/>
            <person name="Vanden Wymelenberg A."/>
            <person name="Sabat G."/>
            <person name="Splinter BonDurant S."/>
            <person name="Syed K."/>
            <person name="Yadav J.S."/>
            <person name="Doddapaneni H."/>
            <person name="Subramanian V."/>
            <person name="Lavin J.L."/>
            <person name="Oguiza J.A."/>
            <person name="Perez G."/>
            <person name="Pisabarro A.G."/>
            <person name="Ramirez L."/>
            <person name="Santoyo F."/>
            <person name="Master E."/>
            <person name="Coutinho P.M."/>
            <person name="Henrissat B."/>
            <person name="Lombard V."/>
            <person name="Magnuson J.K."/>
            <person name="Kuees U."/>
            <person name="Hori C."/>
            <person name="Igarashi K."/>
            <person name="Samejima M."/>
            <person name="Held B.W."/>
            <person name="Barry K.W."/>
            <person name="LaButti K.M."/>
            <person name="Lapidus A."/>
            <person name="Lindquist E.A."/>
            <person name="Lucas S.M."/>
            <person name="Riley R."/>
            <person name="Salamov A.A."/>
            <person name="Hoffmeister D."/>
            <person name="Schwenk D."/>
            <person name="Hadar Y."/>
            <person name="Yarden O."/>
            <person name="de Vries R.P."/>
            <person name="Wiebenga A."/>
            <person name="Stenlid J."/>
            <person name="Eastwood D."/>
            <person name="Grigoriev I.V."/>
            <person name="Berka R.M."/>
            <person name="Blanchette R.A."/>
            <person name="Kersten P."/>
            <person name="Martinez A.T."/>
            <person name="Vicuna R."/>
            <person name="Cullen D."/>
        </authorList>
    </citation>
    <scope>NUCLEOTIDE SEQUENCE [LARGE SCALE GENOMIC DNA]</scope>
    <source>
        <strain evidence="2 3">B</strain>
    </source>
</reference>
<protein>
    <submittedName>
        <fullName evidence="2">Uncharacterized protein</fullName>
    </submittedName>
</protein>
<keyword evidence="3" id="KW-1185">Reference proteome</keyword>
<evidence type="ECO:0000256" key="1">
    <source>
        <dbReference type="SAM" id="Phobius"/>
    </source>
</evidence>
<dbReference type="HOGENOM" id="CLU_1057681_0_0_1"/>
<keyword evidence="1" id="KW-0812">Transmembrane</keyword>
<gene>
    <name evidence="2" type="ORF">CERSUDRAFT_114339</name>
</gene>
<keyword evidence="1" id="KW-1133">Transmembrane helix</keyword>
<sequence length="263" mass="27620">MGGSGSAAQTASMSSMSSSGTASAAAAVAGSSSKNGLSSTQLKLIIIIAVVVGLSFALCTLAISWYWRRLASRPGRTWLPRGICCLSRKKQATIEPFLAEPSTPVPEMKGNISPGGNSMLSDASSMSPLLHHTHAVMSDQSNVNTGGHRIPGSMRRDSAMVPADTSSRFRLGDLRVEGSANESQTTTNEPVLWIPIPQRGQQGVIDVNNIAGNPSMTTPASTIPSPTSSSDLLVIPQARHLASILAPDIESPMTPPPMYRERD</sequence>
<evidence type="ECO:0000313" key="3">
    <source>
        <dbReference type="Proteomes" id="UP000016930"/>
    </source>
</evidence>
<name>M2RGU9_CERS8</name>
<dbReference type="Proteomes" id="UP000016930">
    <property type="component" value="Unassembled WGS sequence"/>
</dbReference>
<dbReference type="AlphaFoldDB" id="M2RGU9"/>
<accession>M2RGU9</accession>
<keyword evidence="1" id="KW-0472">Membrane</keyword>